<dbReference type="RefSeq" id="WP_035344946.1">
    <property type="nucleotide sequence ID" value="NZ_BAUU01000019.1"/>
</dbReference>
<dbReference type="PROSITE" id="PS50885">
    <property type="entry name" value="HAMP"/>
    <property type="match status" value="1"/>
</dbReference>
<dbReference type="PANTHER" id="PTHR34220">
    <property type="entry name" value="SENSOR HISTIDINE KINASE YPDA"/>
    <property type="match status" value="1"/>
</dbReference>
<dbReference type="InterPro" id="IPR003660">
    <property type="entry name" value="HAMP_dom"/>
</dbReference>
<dbReference type="STRING" id="1236971.JCM9152_2848"/>
<dbReference type="Pfam" id="PF02518">
    <property type="entry name" value="HATPase_c"/>
    <property type="match status" value="1"/>
</dbReference>
<dbReference type="OrthoDB" id="370211at2"/>
<evidence type="ECO:0000259" key="8">
    <source>
        <dbReference type="PROSITE" id="PS50885"/>
    </source>
</evidence>
<dbReference type="InterPro" id="IPR010559">
    <property type="entry name" value="Sig_transdc_His_kin_internal"/>
</dbReference>
<organism evidence="9 10">
    <name type="scientific">Halalkalibacter hemicellulosilyticusJCM 9152</name>
    <dbReference type="NCBI Taxonomy" id="1236971"/>
    <lineage>
        <taxon>Bacteria</taxon>
        <taxon>Bacillati</taxon>
        <taxon>Bacillota</taxon>
        <taxon>Bacilli</taxon>
        <taxon>Bacillales</taxon>
        <taxon>Bacillaceae</taxon>
        <taxon>Halalkalibacter</taxon>
    </lineage>
</organism>
<evidence type="ECO:0000313" key="9">
    <source>
        <dbReference type="EMBL" id="GAE31382.1"/>
    </source>
</evidence>
<dbReference type="SUPFAM" id="SSF55874">
    <property type="entry name" value="ATPase domain of HSP90 chaperone/DNA topoisomerase II/histidine kinase"/>
    <property type="match status" value="1"/>
</dbReference>
<dbReference type="Pfam" id="PF06580">
    <property type="entry name" value="His_kinase"/>
    <property type="match status" value="1"/>
</dbReference>
<keyword evidence="10" id="KW-1185">Reference proteome</keyword>
<reference evidence="9" key="1">
    <citation type="journal article" date="2014" name="Genome Announc.">
        <title>Draft Genome Sequences of Three Alkaliphilic Bacillus Strains, Bacillus wakoensis JCM 9140T, Bacillus akibai JCM 9157T, and Bacillus hemicellulosilyticus JCM 9152T.</title>
        <authorList>
            <person name="Yuki M."/>
            <person name="Oshima K."/>
            <person name="Suda W."/>
            <person name="Oshida Y."/>
            <person name="Kitamura K."/>
            <person name="Iida T."/>
            <person name="Hattori M."/>
            <person name="Ohkuma M."/>
        </authorList>
    </citation>
    <scope>NUCLEOTIDE SEQUENCE [LARGE SCALE GENOMIC DNA]</scope>
    <source>
        <strain evidence="9">JCM 9152</strain>
    </source>
</reference>
<dbReference type="GO" id="GO:0000155">
    <property type="term" value="F:phosphorelay sensor kinase activity"/>
    <property type="evidence" value="ECO:0007669"/>
    <property type="project" value="InterPro"/>
</dbReference>
<feature type="domain" description="HAMP" evidence="8">
    <location>
        <begin position="338"/>
        <end position="394"/>
    </location>
</feature>
<sequence length="619" mass="71037">MLPLTHQTLQSRLFNYYSLFFCIVLFLIAAILFTALYNYNRNNIAEQQQQLSRSISHAIDQELEKMNHFSMNIVYSNLVKEHFNNDLTPISEEYEGGIIIDLERYESTTTLIDVILAIISSSQTAKQANIYDFDGKMLGAGLFNGELTIDVTNRTWYPETKAQDGFKHLSLVREEDLPYSIKQHSTNPTYVALTRVYKDRHYVEQGIVEILQGANTVFNTIHNTMNSNEQIDIYVVDEQGTFFYPYEQQLDSFYGDDYVDLIQQLSLIEDKTHHITSPSDQSKQLMIHTSSSQTGLSIILVQNQKELYAFLNRMTYLFVVIFIVALGVILWISFIVSKRVTHPLNQLTKKIKQMDLTNLANTNDLHTESFSIGEIDTLNRSFHAMNQKLSHSLDELLIARSQEMDAKFLALQSQMNPHFLYNNLSNISAMAEAGMDREIVKLCENMSFMLRYISTESKQGVPLRDELSYTKHYLECMDIRYEDQLSYTFDIPDEMSTIIVPKLSIQPLVENAIKHGLHVSPPWHMTISGQQTHTNWSITITDNGPGFDPDIINQLQAFLTENNLRALPKLSINGMGLKNVITRLKLMYQNELSLDIKNRQNGGAMITISISTQESKMEE</sequence>
<protein>
    <submittedName>
        <fullName evidence="9">Signal transduction protein with a C-terminal ATPase domain</fullName>
    </submittedName>
</protein>
<dbReference type="AlphaFoldDB" id="W4QHJ9"/>
<evidence type="ECO:0000256" key="1">
    <source>
        <dbReference type="ARBA" id="ARBA00004651"/>
    </source>
</evidence>
<evidence type="ECO:0000256" key="5">
    <source>
        <dbReference type="ARBA" id="ARBA00022777"/>
    </source>
</evidence>
<keyword evidence="6 7" id="KW-0472">Membrane</keyword>
<comment type="caution">
    <text evidence="9">The sequence shown here is derived from an EMBL/GenBank/DDBJ whole genome shotgun (WGS) entry which is preliminary data.</text>
</comment>
<evidence type="ECO:0000256" key="2">
    <source>
        <dbReference type="ARBA" id="ARBA00022475"/>
    </source>
</evidence>
<dbReference type="InterPro" id="IPR050640">
    <property type="entry name" value="Bact_2-comp_sensor_kinase"/>
</dbReference>
<dbReference type="Proteomes" id="UP000018895">
    <property type="component" value="Unassembled WGS sequence"/>
</dbReference>
<dbReference type="Gene3D" id="3.30.565.10">
    <property type="entry name" value="Histidine kinase-like ATPase, C-terminal domain"/>
    <property type="match status" value="1"/>
</dbReference>
<evidence type="ECO:0000313" key="10">
    <source>
        <dbReference type="Proteomes" id="UP000018895"/>
    </source>
</evidence>
<dbReference type="Gene3D" id="6.10.340.10">
    <property type="match status" value="1"/>
</dbReference>
<accession>W4QHJ9</accession>
<keyword evidence="4" id="KW-0808">Transferase</keyword>
<comment type="subcellular location">
    <subcellularLocation>
        <location evidence="1">Cell membrane</location>
        <topology evidence="1">Multi-pass membrane protein</topology>
    </subcellularLocation>
</comment>
<dbReference type="EMBL" id="BAUU01000019">
    <property type="protein sequence ID" value="GAE31382.1"/>
    <property type="molecule type" value="Genomic_DNA"/>
</dbReference>
<feature type="transmembrane region" description="Helical" evidence="7">
    <location>
        <begin position="16"/>
        <end position="39"/>
    </location>
</feature>
<gene>
    <name evidence="9" type="ORF">JCM9152_2848</name>
</gene>
<name>W4QHJ9_9BACI</name>
<dbReference type="InterPro" id="IPR036890">
    <property type="entry name" value="HATPase_C_sf"/>
</dbReference>
<feature type="transmembrane region" description="Helical" evidence="7">
    <location>
        <begin position="315"/>
        <end position="336"/>
    </location>
</feature>
<proteinExistence type="predicted"/>
<evidence type="ECO:0000256" key="6">
    <source>
        <dbReference type="ARBA" id="ARBA00023136"/>
    </source>
</evidence>
<keyword evidence="7" id="KW-1133">Transmembrane helix</keyword>
<dbReference type="GO" id="GO:0005886">
    <property type="term" value="C:plasma membrane"/>
    <property type="evidence" value="ECO:0007669"/>
    <property type="project" value="UniProtKB-SubCell"/>
</dbReference>
<evidence type="ECO:0000256" key="7">
    <source>
        <dbReference type="SAM" id="Phobius"/>
    </source>
</evidence>
<keyword evidence="7" id="KW-0812">Transmembrane</keyword>
<dbReference type="PANTHER" id="PTHR34220:SF7">
    <property type="entry name" value="SENSOR HISTIDINE KINASE YPDA"/>
    <property type="match status" value="1"/>
</dbReference>
<evidence type="ECO:0000256" key="3">
    <source>
        <dbReference type="ARBA" id="ARBA00022553"/>
    </source>
</evidence>
<evidence type="ECO:0000256" key="4">
    <source>
        <dbReference type="ARBA" id="ARBA00022679"/>
    </source>
</evidence>
<keyword evidence="2" id="KW-1003">Cell membrane</keyword>
<keyword evidence="5" id="KW-0418">Kinase</keyword>
<keyword evidence="3" id="KW-0597">Phosphoprotein</keyword>
<dbReference type="InterPro" id="IPR003594">
    <property type="entry name" value="HATPase_dom"/>
</dbReference>